<keyword evidence="2" id="KW-1185">Reference proteome</keyword>
<gene>
    <name evidence="1" type="ORF">RHMOL_Rhmol03G0053000</name>
</gene>
<proteinExistence type="predicted"/>
<dbReference type="Proteomes" id="UP001062846">
    <property type="component" value="Chromosome 3"/>
</dbReference>
<evidence type="ECO:0000313" key="2">
    <source>
        <dbReference type="Proteomes" id="UP001062846"/>
    </source>
</evidence>
<accession>A0ACC0PCA3</accession>
<name>A0ACC0PCA3_RHOML</name>
<sequence>MTSSSNENNTSSPVEKYPYPTEFNVLDFVPRLLSEGNYKNWKLLMQDFIRMRGLLGFIKGVPVEESNRDEAWERSNNLVRGWILVTLSEDIRPRVLSSESAKDLWTELEEIFDATRSLFHLDEAKEYRQGHYLALHKAAINGDWDKAIGIIEGDPDAVTTPITPFLQAALHLAVSSSSAGRNRFVRELLEKMTPEDVLDLVDDQGGTALHYAADVNNIEGAKLLVSKNSDLPDVVDQYGYTPLHWAANFRNREMVLYLKDVTGEDFLSAGDLGPKLLSFLTRAEIYDIALAWLKRKPEMACVEVEEYGTLFDILVEKHTSFPSGNCFNWWQSLIYMGVPVKSEGIATHHSEGEGRGDIENPANCCISVWQRLHFMIWEVAEKLVPYVKRIREKKERQHHALELVKFLCMEVAKSKLSDVEKIFKPALRKAACIGIPEIVEEIVVSYPLALFFVNLDHLNIFIYAIMYRRERVFNLIYQIDGSWRYIYGVDNSLNNGLHLAARLRPEQQINLKASVAGAVLQMQREMQWFKEVERFAAPGDRETRNRDGMTPAEIFSHTHQGLVKEGELWMKDTATSCTIVAALIATMVFAAAITVPGGNNNDNGRPLLSKQKAFIVFGISDALALFSSITSVLMFLLILTSRYAEQDFLYTLPKRLITGLITLFVSILSTMVAFGAILYLVFGDNKAWILIPVVALGSVPVTLFGALQFPLLVEMIQSTYGRGIFGKQSDRVLR</sequence>
<organism evidence="1 2">
    <name type="scientific">Rhododendron molle</name>
    <name type="common">Chinese azalea</name>
    <name type="synonym">Azalea mollis</name>
    <dbReference type="NCBI Taxonomy" id="49168"/>
    <lineage>
        <taxon>Eukaryota</taxon>
        <taxon>Viridiplantae</taxon>
        <taxon>Streptophyta</taxon>
        <taxon>Embryophyta</taxon>
        <taxon>Tracheophyta</taxon>
        <taxon>Spermatophyta</taxon>
        <taxon>Magnoliopsida</taxon>
        <taxon>eudicotyledons</taxon>
        <taxon>Gunneridae</taxon>
        <taxon>Pentapetalae</taxon>
        <taxon>asterids</taxon>
        <taxon>Ericales</taxon>
        <taxon>Ericaceae</taxon>
        <taxon>Ericoideae</taxon>
        <taxon>Rhodoreae</taxon>
        <taxon>Rhododendron</taxon>
    </lineage>
</organism>
<evidence type="ECO:0000313" key="1">
    <source>
        <dbReference type="EMBL" id="KAI8562674.1"/>
    </source>
</evidence>
<comment type="caution">
    <text evidence="1">The sequence shown here is derived from an EMBL/GenBank/DDBJ whole genome shotgun (WGS) entry which is preliminary data.</text>
</comment>
<reference evidence="1" key="1">
    <citation type="submission" date="2022-02" db="EMBL/GenBank/DDBJ databases">
        <title>Plant Genome Project.</title>
        <authorList>
            <person name="Zhang R.-G."/>
        </authorList>
    </citation>
    <scope>NUCLEOTIDE SEQUENCE</scope>
    <source>
        <strain evidence="1">AT1</strain>
    </source>
</reference>
<protein>
    <submittedName>
        <fullName evidence="1">Uncharacterized protein</fullName>
    </submittedName>
</protein>
<dbReference type="EMBL" id="CM046390">
    <property type="protein sequence ID" value="KAI8562674.1"/>
    <property type="molecule type" value="Genomic_DNA"/>
</dbReference>